<protein>
    <submittedName>
        <fullName evidence="1">RNA-binding protein, BICC1-like protein</fullName>
    </submittedName>
</protein>
<reference evidence="1 2" key="1">
    <citation type="journal article" date="2023" name="G3 (Bethesda)">
        <title>A high-quality reference genome for the fission yeast Schizosaccharomyces osmophilus.</title>
        <authorList>
            <person name="Jia G.S."/>
            <person name="Zhang W.C."/>
            <person name="Liang Y."/>
            <person name="Liu X.H."/>
            <person name="Rhind N."/>
            <person name="Pidoux A."/>
            <person name="Brysch-Herzberg M."/>
            <person name="Du L.L."/>
        </authorList>
    </citation>
    <scope>NUCLEOTIDE SEQUENCE [LARGE SCALE GENOMIC DNA]</scope>
    <source>
        <strain evidence="1 2">CBS 15793</strain>
    </source>
</reference>
<evidence type="ECO:0000313" key="1">
    <source>
        <dbReference type="EMBL" id="WBW74054.1"/>
    </source>
</evidence>
<dbReference type="CDD" id="cd22453">
    <property type="entry name" value="KH-I_MUG60_like"/>
    <property type="match status" value="1"/>
</dbReference>
<dbReference type="KEGG" id="som:SOMG_03159"/>
<keyword evidence="2" id="KW-1185">Reference proteome</keyword>
<dbReference type="EMBL" id="CP115612">
    <property type="protein sequence ID" value="WBW74054.1"/>
    <property type="molecule type" value="Genomic_DNA"/>
</dbReference>
<dbReference type="AlphaFoldDB" id="A0AAE9WD46"/>
<evidence type="ECO:0000313" key="2">
    <source>
        <dbReference type="Proteomes" id="UP001212411"/>
    </source>
</evidence>
<sequence length="661" mass="75118">MDSYVLSFSVPDPSPPPSEETALYASKCDFYGKIPYECIRTTAELRCTEAQSIYPVTINLHAKHKTPDISVSRNEIVIVIAGAYECVYSAKIYILQALPKLITSRILLDEPLENLLFDEEGFMYEDTIKHFNTISELTGAKLYLIHRSLSSGIEAEVSTGRGFSYRLNEQESFRQKHLEFTRLECGREEEADSSYFVVFYGDYCSVEHARIRFLTLLDELRGLSILSIPISASFQPILMGKAYSSSAGLKATETMNIYTLPFFSDMLPRLPNMPKLNSSKLIIAGESESLKRLEEAFYYAEEHLKVFTHIMEVSFTKLIEFLTNEVDELRLIMEENSSFLRFPDYFKEGKGSCTENSQIKIYSSTLVNAEKTALRLAKLSSKYVEGRTKFDVHDNEEFLRKKDSWKDLPFLERNAYSSKSSSATSLVSSSTEGNIISTKSPSKLVVPPTEYMLQLAIISMASGVEMLLMSNEITFSGQENTTPVAMEKASKVFHKLGSSQWHQILLDAPSKDLDFISGKKNGKLDKVKQQCKFNYRNGDIIFCPMSSTIFTVDIYGDELERVIKGMNTMLLEFPAEMHFFIPEEIHKKLIGFRGEQIQRVTKLYNSYIEFSTTPFDCYGHNVLIRTPSKFSENLWAVRSLFVKTAEGLGYGVPKYLYAVQV</sequence>
<dbReference type="RefSeq" id="XP_056038297.1">
    <property type="nucleotide sequence ID" value="XM_056181950.1"/>
</dbReference>
<accession>A0AAE9WD46</accession>
<name>A0AAE9WD46_9SCHI</name>
<proteinExistence type="predicted"/>
<gene>
    <name evidence="1" type="ORF">SOMG_03159</name>
</gene>
<organism evidence="1 2">
    <name type="scientific">Schizosaccharomyces osmophilus</name>
    <dbReference type="NCBI Taxonomy" id="2545709"/>
    <lineage>
        <taxon>Eukaryota</taxon>
        <taxon>Fungi</taxon>
        <taxon>Dikarya</taxon>
        <taxon>Ascomycota</taxon>
        <taxon>Taphrinomycotina</taxon>
        <taxon>Schizosaccharomycetes</taxon>
        <taxon>Schizosaccharomycetales</taxon>
        <taxon>Schizosaccharomycetaceae</taxon>
        <taxon>Schizosaccharomyces</taxon>
    </lineage>
</organism>
<dbReference type="Proteomes" id="UP001212411">
    <property type="component" value="Chromosome 2"/>
</dbReference>
<dbReference type="GeneID" id="80876639"/>